<evidence type="ECO:0000256" key="1">
    <source>
        <dbReference type="SAM" id="Phobius"/>
    </source>
</evidence>
<evidence type="ECO:0000313" key="3">
    <source>
        <dbReference type="EMBL" id="KAK5647220.1"/>
    </source>
</evidence>
<dbReference type="AlphaFoldDB" id="A0AAN7VFB6"/>
<organism evidence="3 4">
    <name type="scientific">Pyrocoelia pectoralis</name>
    <dbReference type="NCBI Taxonomy" id="417401"/>
    <lineage>
        <taxon>Eukaryota</taxon>
        <taxon>Metazoa</taxon>
        <taxon>Ecdysozoa</taxon>
        <taxon>Arthropoda</taxon>
        <taxon>Hexapoda</taxon>
        <taxon>Insecta</taxon>
        <taxon>Pterygota</taxon>
        <taxon>Neoptera</taxon>
        <taxon>Endopterygota</taxon>
        <taxon>Coleoptera</taxon>
        <taxon>Polyphaga</taxon>
        <taxon>Elateriformia</taxon>
        <taxon>Elateroidea</taxon>
        <taxon>Lampyridae</taxon>
        <taxon>Lampyrinae</taxon>
        <taxon>Pyrocoelia</taxon>
    </lineage>
</organism>
<reference evidence="3 4" key="1">
    <citation type="journal article" date="2024" name="Insects">
        <title>An Improved Chromosome-Level Genome Assembly of the Firefly Pyrocoelia pectoralis.</title>
        <authorList>
            <person name="Fu X."/>
            <person name="Meyer-Rochow V.B."/>
            <person name="Ballantyne L."/>
            <person name="Zhu X."/>
        </authorList>
    </citation>
    <scope>NUCLEOTIDE SEQUENCE [LARGE SCALE GENOMIC DNA]</scope>
    <source>
        <strain evidence="3">XCY_ONT2</strain>
    </source>
</reference>
<proteinExistence type="predicted"/>
<feature type="signal peptide" evidence="2">
    <location>
        <begin position="1"/>
        <end position="18"/>
    </location>
</feature>
<dbReference type="EMBL" id="JAVRBK010000002">
    <property type="protein sequence ID" value="KAK5647220.1"/>
    <property type="molecule type" value="Genomic_DNA"/>
</dbReference>
<keyword evidence="1" id="KW-0472">Membrane</keyword>
<keyword evidence="1" id="KW-1133">Transmembrane helix</keyword>
<gene>
    <name evidence="3" type="ORF">RI129_002112</name>
</gene>
<evidence type="ECO:0000313" key="4">
    <source>
        <dbReference type="Proteomes" id="UP001329430"/>
    </source>
</evidence>
<feature type="chain" id="PRO_5042911437" evidence="2">
    <location>
        <begin position="19"/>
        <end position="183"/>
    </location>
</feature>
<keyword evidence="2" id="KW-0732">Signal</keyword>
<keyword evidence="4" id="KW-1185">Reference proteome</keyword>
<feature type="transmembrane region" description="Helical" evidence="1">
    <location>
        <begin position="75"/>
        <end position="108"/>
    </location>
</feature>
<comment type="caution">
    <text evidence="3">The sequence shown here is derived from an EMBL/GenBank/DDBJ whole genome shotgun (WGS) entry which is preliminary data.</text>
</comment>
<protein>
    <submittedName>
        <fullName evidence="3">Uncharacterized protein</fullName>
    </submittedName>
</protein>
<sequence length="183" mass="20647">MKYSLSLLLLVTFHLSSTTTIDANLEMKTNPIEELGQKLRNWLRFFQGNDDTFVGRCVGAIRQLRLIMDFVIFKLGVIVTALAFLSVMMFKSLGLGVLILIVTTVGLVTKLSFLKHGGGIGHHQPQASVHLHLHNKGESHYQKAPVWYDRLDDRMNPKDSLEQQAIADLYNRIGLSTSYDKFS</sequence>
<name>A0AAN7VFB6_9COLE</name>
<dbReference type="Proteomes" id="UP001329430">
    <property type="component" value="Chromosome 2"/>
</dbReference>
<keyword evidence="1" id="KW-0812">Transmembrane</keyword>
<evidence type="ECO:0000256" key="2">
    <source>
        <dbReference type="SAM" id="SignalP"/>
    </source>
</evidence>
<accession>A0AAN7VFB6</accession>